<evidence type="ECO:0000256" key="7">
    <source>
        <dbReference type="ARBA" id="ARBA00023237"/>
    </source>
</evidence>
<gene>
    <name evidence="13" type="ORF">AWR27_05255</name>
</gene>
<dbReference type="GO" id="GO:0009279">
    <property type="term" value="C:cell outer membrane"/>
    <property type="evidence" value="ECO:0007669"/>
    <property type="project" value="UniProtKB-SubCell"/>
</dbReference>
<dbReference type="InterPro" id="IPR012910">
    <property type="entry name" value="Plug_dom"/>
</dbReference>
<accession>A0A1P9WTS8</accession>
<keyword evidence="10" id="KW-0732">Signal</keyword>
<feature type="domain" description="TonB-dependent receptor plug" evidence="12">
    <location>
        <begin position="119"/>
        <end position="251"/>
    </location>
</feature>
<dbReference type="NCBIfam" id="TIGR04056">
    <property type="entry name" value="OMP_RagA_SusC"/>
    <property type="match status" value="1"/>
</dbReference>
<evidence type="ECO:0000256" key="5">
    <source>
        <dbReference type="ARBA" id="ARBA00023077"/>
    </source>
</evidence>
<evidence type="ECO:0000256" key="10">
    <source>
        <dbReference type="SAM" id="SignalP"/>
    </source>
</evidence>
<dbReference type="FunFam" id="2.60.40.1120:FF:000003">
    <property type="entry name" value="Outer membrane protein Omp121"/>
    <property type="match status" value="1"/>
</dbReference>
<keyword evidence="7 8" id="KW-0998">Cell outer membrane</keyword>
<dbReference type="Gene3D" id="2.40.170.20">
    <property type="entry name" value="TonB-dependent receptor, beta-barrel domain"/>
    <property type="match status" value="1"/>
</dbReference>
<organism evidence="13 14">
    <name type="scientific">Spirosoma montaniterrae</name>
    <dbReference type="NCBI Taxonomy" id="1178516"/>
    <lineage>
        <taxon>Bacteria</taxon>
        <taxon>Pseudomonadati</taxon>
        <taxon>Bacteroidota</taxon>
        <taxon>Cytophagia</taxon>
        <taxon>Cytophagales</taxon>
        <taxon>Cytophagaceae</taxon>
        <taxon>Spirosoma</taxon>
    </lineage>
</organism>
<dbReference type="NCBIfam" id="TIGR04057">
    <property type="entry name" value="SusC_RagA_signa"/>
    <property type="match status" value="1"/>
</dbReference>
<dbReference type="Pfam" id="PF13715">
    <property type="entry name" value="CarbopepD_reg_2"/>
    <property type="match status" value="1"/>
</dbReference>
<dbReference type="InterPro" id="IPR023997">
    <property type="entry name" value="TonB-dep_OMP_SusC/RagA_CS"/>
</dbReference>
<feature type="chain" id="PRO_5012727057" evidence="10">
    <location>
        <begin position="24"/>
        <end position="1027"/>
    </location>
</feature>
<feature type="domain" description="TonB-dependent receptor-like beta-barrel" evidence="11">
    <location>
        <begin position="428"/>
        <end position="856"/>
    </location>
</feature>
<keyword evidence="2 8" id="KW-0813">Transport</keyword>
<evidence type="ECO:0000256" key="1">
    <source>
        <dbReference type="ARBA" id="ARBA00004571"/>
    </source>
</evidence>
<evidence type="ECO:0000313" key="14">
    <source>
        <dbReference type="Proteomes" id="UP000187941"/>
    </source>
</evidence>
<name>A0A1P9WTS8_9BACT</name>
<reference evidence="13 14" key="1">
    <citation type="submission" date="2016-01" db="EMBL/GenBank/DDBJ databases">
        <authorList>
            <person name="Oliw E.H."/>
        </authorList>
    </citation>
    <scope>NUCLEOTIDE SEQUENCE [LARGE SCALE GENOMIC DNA]</scope>
    <source>
        <strain evidence="13 14">DY10</strain>
    </source>
</reference>
<dbReference type="STRING" id="1178516.AWR27_05255"/>
<dbReference type="SUPFAM" id="SSF49464">
    <property type="entry name" value="Carboxypeptidase regulatory domain-like"/>
    <property type="match status" value="1"/>
</dbReference>
<keyword evidence="14" id="KW-1185">Reference proteome</keyword>
<comment type="subcellular location">
    <subcellularLocation>
        <location evidence="1 8">Cell outer membrane</location>
        <topology evidence="1 8">Multi-pass membrane protein</topology>
    </subcellularLocation>
</comment>
<dbReference type="KEGG" id="smon:AWR27_05255"/>
<dbReference type="InterPro" id="IPR039426">
    <property type="entry name" value="TonB-dep_rcpt-like"/>
</dbReference>
<dbReference type="Gene3D" id="2.170.130.10">
    <property type="entry name" value="TonB-dependent receptor, plug domain"/>
    <property type="match status" value="1"/>
</dbReference>
<evidence type="ECO:0000259" key="12">
    <source>
        <dbReference type="Pfam" id="PF07715"/>
    </source>
</evidence>
<comment type="similarity">
    <text evidence="8 9">Belongs to the TonB-dependent receptor family.</text>
</comment>
<dbReference type="InterPro" id="IPR036942">
    <property type="entry name" value="Beta-barrel_TonB_sf"/>
</dbReference>
<protein>
    <submittedName>
        <fullName evidence="13">SusC/RagA family TonB-linked outer membrane protein</fullName>
    </submittedName>
</protein>
<evidence type="ECO:0000256" key="4">
    <source>
        <dbReference type="ARBA" id="ARBA00022692"/>
    </source>
</evidence>
<dbReference type="InterPro" id="IPR023996">
    <property type="entry name" value="TonB-dep_OMP_SusC/RagA"/>
</dbReference>
<keyword evidence="3 8" id="KW-1134">Transmembrane beta strand</keyword>
<proteinExistence type="inferred from homology"/>
<keyword evidence="6 8" id="KW-0472">Membrane</keyword>
<dbReference type="Proteomes" id="UP000187941">
    <property type="component" value="Chromosome"/>
</dbReference>
<keyword evidence="4 8" id="KW-0812">Transmembrane</keyword>
<evidence type="ECO:0000256" key="2">
    <source>
        <dbReference type="ARBA" id="ARBA00022448"/>
    </source>
</evidence>
<dbReference type="Pfam" id="PF00593">
    <property type="entry name" value="TonB_dep_Rec_b-barrel"/>
    <property type="match status" value="1"/>
</dbReference>
<dbReference type="Pfam" id="PF07715">
    <property type="entry name" value="Plug"/>
    <property type="match status" value="1"/>
</dbReference>
<dbReference type="InterPro" id="IPR008969">
    <property type="entry name" value="CarboxyPept-like_regulatory"/>
</dbReference>
<dbReference type="Gene3D" id="2.60.40.1120">
    <property type="entry name" value="Carboxypeptidase-like, regulatory domain"/>
    <property type="match status" value="1"/>
</dbReference>
<dbReference type="RefSeq" id="WP_077130228.1">
    <property type="nucleotide sequence ID" value="NZ_CP014263.1"/>
</dbReference>
<dbReference type="EMBL" id="CP014263">
    <property type="protein sequence ID" value="AQG78785.1"/>
    <property type="molecule type" value="Genomic_DNA"/>
</dbReference>
<dbReference type="OrthoDB" id="9768177at2"/>
<evidence type="ECO:0000256" key="8">
    <source>
        <dbReference type="PROSITE-ProRule" id="PRU01360"/>
    </source>
</evidence>
<dbReference type="PROSITE" id="PS52016">
    <property type="entry name" value="TONB_DEPENDENT_REC_3"/>
    <property type="match status" value="1"/>
</dbReference>
<evidence type="ECO:0000256" key="3">
    <source>
        <dbReference type="ARBA" id="ARBA00022452"/>
    </source>
</evidence>
<evidence type="ECO:0000256" key="6">
    <source>
        <dbReference type="ARBA" id="ARBA00023136"/>
    </source>
</evidence>
<dbReference type="SUPFAM" id="SSF56935">
    <property type="entry name" value="Porins"/>
    <property type="match status" value="1"/>
</dbReference>
<dbReference type="InterPro" id="IPR037066">
    <property type="entry name" value="Plug_dom_sf"/>
</dbReference>
<evidence type="ECO:0000256" key="9">
    <source>
        <dbReference type="RuleBase" id="RU003357"/>
    </source>
</evidence>
<dbReference type="AlphaFoldDB" id="A0A1P9WTS8"/>
<sequence length="1027" mass="111014">MNRKLLLSLWLFFGLTVTGLAQGQTVTGKVTDSRGNGLPGVSVLVKGTAQGTTTDADGNFQLNAPATARIGFSYIGFLSQEVAVNNRSTLNVTLGEDTRQLEEVVVSGLATTVKRSNLANAVARLDSKELTGVTSPVTTDGALQGKLAGANIVANTSVPGGGFNLQFRGVSTLGASASQPLFIVDGVYIDNGQYSNGRSAANKAAAGSSQSTQDNNANRLADLNPDDIESIEVLKGSSAAAIYGTRANAGVVIINTKRGKGGKTTVSFGQDLGFSKALSYYGGSDWTEQKLTDHFSNTKNPDGTPNAAGIAQLNAEIAALRAARANGTYTDWERVVYGGTGAIRNTRLGVAGGNDRTKFYVNGSISDETGIIKNTGFQRYSLRANVDHKLTNWLDFSINSNYIVSNNDRGWTGNDNSYINYGYALPYTRPYVNLYPDANGQYPNNRNGVGENPLAVRDRAVNNQKNNRVLQGFTVNARAINTAKSSLTFRVNGGLDYQNGFATIWLPSDLQSQLAEANPGYAQDTRTEVFNSNVQFSAIYTQAVMDGRLNLTTSAGAVRLYKYLRSNYVRGTGLPAGVSNPARGRVIDGFAEYQENTDVGLFAQQDANFDDKIIGSVGIRFDKSTLNSEFDKFYAFPRAAVAVNATRFGSWAGSTVSQLKFRVAYGQTAGLPNFGTPYSQLQVVGVGGQGGLVPSTVLGNNNIKPERATELEYGVDFGLLNGRITGEFTLYNKKVFDLIQPLTTAPTTGVTSTQINAADLTNRGLEFSLGADVVRSENFKWFIQPIFWYNRSKITRLAIPERLTGGFGATFGQWRVKGPDADGRTYSPTEIVGQPRTLPATDPGFATSWTSYGDAQPKYELSLNNRITFLKNFEFSALLNYRHKFTVVSLTRVLWDEGGNTYDWNETDDRGNDGNTPNGIYRQNANGLDENGVPKPGYNPNIYSFLKLREVALYYRVPTPTLKQVFGNVVSNVRIGISGNNVLRWTDYTAGYDPENSNFGSLALGGGVDLGSSPAVRRMMFHIAVDF</sequence>
<feature type="signal peptide" evidence="10">
    <location>
        <begin position="1"/>
        <end position="23"/>
    </location>
</feature>
<dbReference type="InterPro" id="IPR000531">
    <property type="entry name" value="Beta-barrel_TonB"/>
</dbReference>
<evidence type="ECO:0000259" key="11">
    <source>
        <dbReference type="Pfam" id="PF00593"/>
    </source>
</evidence>
<evidence type="ECO:0000313" key="13">
    <source>
        <dbReference type="EMBL" id="AQG78785.1"/>
    </source>
</evidence>
<keyword evidence="5 9" id="KW-0798">TonB box</keyword>